<keyword evidence="2 4" id="KW-0378">Hydrolase</keyword>
<dbReference type="InterPro" id="IPR044074">
    <property type="entry name" value="PurU_ACT"/>
</dbReference>
<evidence type="ECO:0000313" key="4">
    <source>
        <dbReference type="EMBL" id="MPM28554.1"/>
    </source>
</evidence>
<dbReference type="NCBIfam" id="NF004684">
    <property type="entry name" value="PRK06027.1"/>
    <property type="match status" value="1"/>
</dbReference>
<dbReference type="PIRSF" id="PIRSF036480">
    <property type="entry name" value="FormyFH4_hydr"/>
    <property type="match status" value="1"/>
</dbReference>
<dbReference type="GO" id="GO:0006189">
    <property type="term" value="P:'de novo' IMP biosynthetic process"/>
    <property type="evidence" value="ECO:0007669"/>
    <property type="project" value="InterPro"/>
</dbReference>
<evidence type="ECO:0000256" key="1">
    <source>
        <dbReference type="ARBA" id="ARBA00022563"/>
    </source>
</evidence>
<dbReference type="Gene3D" id="3.30.70.260">
    <property type="match status" value="1"/>
</dbReference>
<dbReference type="PROSITE" id="PS51671">
    <property type="entry name" value="ACT"/>
    <property type="match status" value="1"/>
</dbReference>
<dbReference type="InterPro" id="IPR002912">
    <property type="entry name" value="ACT_dom"/>
</dbReference>
<organism evidence="4">
    <name type="scientific">bioreactor metagenome</name>
    <dbReference type="NCBI Taxonomy" id="1076179"/>
    <lineage>
        <taxon>unclassified sequences</taxon>
        <taxon>metagenomes</taxon>
        <taxon>ecological metagenomes</taxon>
    </lineage>
</organism>
<dbReference type="EC" id="3.5.1.10" evidence="4"/>
<dbReference type="InterPro" id="IPR002376">
    <property type="entry name" value="Formyl_transf_N"/>
</dbReference>
<evidence type="ECO:0000259" key="3">
    <source>
        <dbReference type="PROSITE" id="PS51671"/>
    </source>
</evidence>
<dbReference type="PANTHER" id="PTHR42706">
    <property type="entry name" value="FORMYLTETRAHYDROFOLATE DEFORMYLASE"/>
    <property type="match status" value="1"/>
</dbReference>
<comment type="caution">
    <text evidence="4">The sequence shown here is derived from an EMBL/GenBank/DDBJ whole genome shotgun (WGS) entry which is preliminary data.</text>
</comment>
<reference evidence="4" key="1">
    <citation type="submission" date="2019-08" db="EMBL/GenBank/DDBJ databases">
        <authorList>
            <person name="Kucharzyk K."/>
            <person name="Murdoch R.W."/>
            <person name="Higgins S."/>
            <person name="Loffler F."/>
        </authorList>
    </citation>
    <scope>NUCLEOTIDE SEQUENCE</scope>
</reference>
<dbReference type="InterPro" id="IPR036477">
    <property type="entry name" value="Formyl_transf_N_sf"/>
</dbReference>
<dbReference type="InterPro" id="IPR004810">
    <property type="entry name" value="PurU"/>
</dbReference>
<sequence length="290" mass="33854">MKDNQKKIIFLIQCEDRKGILSATSTWFFQRSYNIVHCQQHTDNIEGRYFMRIELDMLDLKTTRKELEEDFGLFAKEYNLTWECHYSDYNARVAIMVSKTSHCLYDLIARKNEGDLKCDISLIISNHPDLEIIANQFRIPFYYLPVTAETKAEQEAKVMTLLRRFDIDLVVLARYMQILSSDFTSQWHGKIINIHHGFLPAFQGANPYRQAYERGVKMIGATAHYASEELDQGPIIDQDVVRVNHELSPNGLRDVGKDVERRVLAKAVQAHLESRIIMYKNRTIVFDVER</sequence>
<dbReference type="NCBIfam" id="TIGR00655">
    <property type="entry name" value="PurU"/>
    <property type="match status" value="1"/>
</dbReference>
<dbReference type="PRINTS" id="PR01575">
    <property type="entry name" value="FFH4HYDRLASE"/>
</dbReference>
<dbReference type="GO" id="GO:0006730">
    <property type="term" value="P:one-carbon metabolic process"/>
    <property type="evidence" value="ECO:0007669"/>
    <property type="project" value="UniProtKB-KW"/>
</dbReference>
<feature type="domain" description="ACT" evidence="3">
    <location>
        <begin position="9"/>
        <end position="83"/>
    </location>
</feature>
<accession>A0A644YR25</accession>
<dbReference type="AlphaFoldDB" id="A0A644YR25"/>
<dbReference type="CDD" id="cd08648">
    <property type="entry name" value="FMT_core_Formyl-FH4-Hydrolase_C"/>
    <property type="match status" value="1"/>
</dbReference>
<dbReference type="SUPFAM" id="SSF53328">
    <property type="entry name" value="Formyltransferase"/>
    <property type="match status" value="1"/>
</dbReference>
<dbReference type="SUPFAM" id="SSF55021">
    <property type="entry name" value="ACT-like"/>
    <property type="match status" value="1"/>
</dbReference>
<dbReference type="CDD" id="cd04875">
    <property type="entry name" value="ACT_F4HF-DF"/>
    <property type="match status" value="1"/>
</dbReference>
<dbReference type="InterPro" id="IPR041729">
    <property type="entry name" value="Formyl-FH4-Hydrolase_C"/>
</dbReference>
<dbReference type="Pfam" id="PF00551">
    <property type="entry name" value="Formyl_trans_N"/>
    <property type="match status" value="1"/>
</dbReference>
<dbReference type="InterPro" id="IPR045865">
    <property type="entry name" value="ACT-like_dom_sf"/>
</dbReference>
<dbReference type="GO" id="GO:0008864">
    <property type="term" value="F:formyltetrahydrofolate deformylase activity"/>
    <property type="evidence" value="ECO:0007669"/>
    <property type="project" value="UniProtKB-EC"/>
</dbReference>
<dbReference type="EMBL" id="VSSQ01005286">
    <property type="protein sequence ID" value="MPM28554.1"/>
    <property type="molecule type" value="Genomic_DNA"/>
</dbReference>
<keyword evidence="1" id="KW-0554">One-carbon metabolism</keyword>
<protein>
    <submittedName>
        <fullName evidence="4">Formyltetrahydrofolate deformylase</fullName>
        <ecNumber evidence="4">3.5.1.10</ecNumber>
    </submittedName>
</protein>
<proteinExistence type="inferred from homology"/>
<dbReference type="Gene3D" id="3.40.50.170">
    <property type="entry name" value="Formyl transferase, N-terminal domain"/>
    <property type="match status" value="1"/>
</dbReference>
<dbReference type="PANTHER" id="PTHR42706:SF1">
    <property type="entry name" value="FORMYLTETRAHYDROFOLATE DEFORMYLASE 2, MITOCHONDRIAL"/>
    <property type="match status" value="1"/>
</dbReference>
<dbReference type="HAMAP" id="MF_01927">
    <property type="entry name" value="PurU"/>
    <property type="match status" value="1"/>
</dbReference>
<gene>
    <name evidence="4" type="primary">purU_6</name>
    <name evidence="4" type="ORF">SDC9_75080</name>
</gene>
<evidence type="ECO:0000256" key="2">
    <source>
        <dbReference type="ARBA" id="ARBA00022801"/>
    </source>
</evidence>
<name>A0A644YR25_9ZZZZ</name>